<proteinExistence type="predicted"/>
<dbReference type="EMBL" id="JAENGY010001243">
    <property type="protein sequence ID" value="KAG6951002.1"/>
    <property type="molecule type" value="Genomic_DNA"/>
</dbReference>
<name>A0A8J5ILC2_9STRA</name>
<evidence type="ECO:0000256" key="1">
    <source>
        <dbReference type="SAM" id="MobiDB-lite"/>
    </source>
</evidence>
<protein>
    <submittedName>
        <fullName evidence="2">Uncharacterized protein</fullName>
    </submittedName>
</protein>
<evidence type="ECO:0000313" key="3">
    <source>
        <dbReference type="Proteomes" id="UP000709295"/>
    </source>
</evidence>
<dbReference type="AlphaFoldDB" id="A0A8J5ILC2"/>
<feature type="compositionally biased region" description="Acidic residues" evidence="1">
    <location>
        <begin position="92"/>
        <end position="102"/>
    </location>
</feature>
<sequence length="519" mass="61041">MAPKRKKTDEEKAFLKNRVQRSVICKLSRICKHKPIVDEIQLSVKELKQCQLEAWHLANVHVLSCLKENLPLPSLDKTFFNRCCAGVMKEAEDQDKEEEDGRDDTQRKKVKAQSKDEELIKTFRRFWEKQFDAMDHKTKKTYASRYFADQVTTNGYGSSILLTHPKDVNEFPEESGDKALINSRDPFEKARKRLPTGYSPDVMIGIDPGMRILCTAVSVGRLPRRRVRSKWLKERRKRKRKRLNRQYRRGQKIIEISTGEYRHMSKMNHFRAWNERLKKREPWYAGVVHAMPSFKTASYEQYVNGLSFFWMHLRFLMAFYTENPFLKWKFTQDRLKAKALDMLAKRIVPKPSPQVCIAYGDWSRRDGIKGHATGPVKGFVKALKKRATVLPMDEFRTSKLCSCCHKCLKQTPLFTKVRQEKDGGKKKVVKKPVKLSEKELKKKAKKEAKEKKEMERFKNPKLKDFKIVLKSNRNVLRCENSRCEANFWNRDVNAARNMLELMKGYFQNLGRMTAFVRGR</sequence>
<reference evidence="2" key="1">
    <citation type="submission" date="2021-01" db="EMBL/GenBank/DDBJ databases">
        <title>Phytophthora aleatoria, a newly-described species from Pinus radiata is distinct from Phytophthora cactorum isolates based on comparative genomics.</title>
        <authorList>
            <person name="Mcdougal R."/>
            <person name="Panda P."/>
            <person name="Williams N."/>
            <person name="Studholme D.J."/>
        </authorList>
    </citation>
    <scope>NUCLEOTIDE SEQUENCE</scope>
    <source>
        <strain evidence="2">NZFS 4037</strain>
    </source>
</reference>
<evidence type="ECO:0000313" key="2">
    <source>
        <dbReference type="EMBL" id="KAG6951002.1"/>
    </source>
</evidence>
<accession>A0A8J5ILC2</accession>
<feature type="region of interest" description="Disordered" evidence="1">
    <location>
        <begin position="91"/>
        <end position="111"/>
    </location>
</feature>
<keyword evidence="3" id="KW-1185">Reference proteome</keyword>
<gene>
    <name evidence="2" type="ORF">JG688_00013913</name>
</gene>
<organism evidence="2 3">
    <name type="scientific">Phytophthora aleatoria</name>
    <dbReference type="NCBI Taxonomy" id="2496075"/>
    <lineage>
        <taxon>Eukaryota</taxon>
        <taxon>Sar</taxon>
        <taxon>Stramenopiles</taxon>
        <taxon>Oomycota</taxon>
        <taxon>Peronosporomycetes</taxon>
        <taxon>Peronosporales</taxon>
        <taxon>Peronosporaceae</taxon>
        <taxon>Phytophthora</taxon>
    </lineage>
</organism>
<dbReference type="Proteomes" id="UP000709295">
    <property type="component" value="Unassembled WGS sequence"/>
</dbReference>
<comment type="caution">
    <text evidence="2">The sequence shown here is derived from an EMBL/GenBank/DDBJ whole genome shotgun (WGS) entry which is preliminary data.</text>
</comment>